<keyword evidence="1" id="KW-0812">Transmembrane</keyword>
<keyword evidence="2" id="KW-0808">Transferase</keyword>
<sequence length="420" mass="47255">MPTQKFRVSIFIVVLILLAPVATSGLMHEDLTVSKDANQRANDIPVEDVTFVSAQGKEFPTGQARLVAFDTATNKPVWIHSKYDRYMDVDPLGESRVLFVARDGSMNKSAFSFDVTFYAIEMNWRTGTVLKKFEIPPGTHDIDYLGGDRYAIADLSKENRVFVYDRSEDEVVWEYRFRKHFPKSAGGGPGGYTHLNDIDAVDNGSAFLVSPRNFDRVMLIDRESKRVRWTLGEEDNYDILNEQHNPVLLSQDPVTVLVADSENNRVVEYEKTESGWKQTWSYGTGLDWPRDADRLPNGNTLIVDSNNNRALEVTPGGDVVWKVKIPFEPYDVERPVYGDEPSGPPIAELEGSDAVDTKAVGQDGNGLVARIDATYTYVYTTAQWVLPTWIGPLEFNLLVLAVLIVVLWGAVEVVHWRGWT</sequence>
<proteinExistence type="predicted"/>
<dbReference type="GO" id="GO:0004062">
    <property type="term" value="F:aryl sulfotransferase activity"/>
    <property type="evidence" value="ECO:0007669"/>
    <property type="project" value="InterPro"/>
</dbReference>
<evidence type="ECO:0000256" key="1">
    <source>
        <dbReference type="SAM" id="Phobius"/>
    </source>
</evidence>
<dbReference type="SUPFAM" id="SSF101898">
    <property type="entry name" value="NHL repeat"/>
    <property type="match status" value="1"/>
</dbReference>
<dbReference type="PANTHER" id="PTHR35340">
    <property type="entry name" value="PQQ ENZYME REPEAT PROTEIN-RELATED"/>
    <property type="match status" value="1"/>
</dbReference>
<dbReference type="InterPro" id="IPR010262">
    <property type="entry name" value="Arylsulfotransferase_bact"/>
</dbReference>
<organism evidence="2 3">
    <name type="scientific">Haladaptatus paucihalophilus DX253</name>
    <dbReference type="NCBI Taxonomy" id="797209"/>
    <lineage>
        <taxon>Archaea</taxon>
        <taxon>Methanobacteriati</taxon>
        <taxon>Methanobacteriota</taxon>
        <taxon>Stenosarchaea group</taxon>
        <taxon>Halobacteria</taxon>
        <taxon>Halobacteriales</taxon>
        <taxon>Haladaptataceae</taxon>
        <taxon>Haladaptatus</taxon>
    </lineage>
</organism>
<dbReference type="Proteomes" id="UP000184203">
    <property type="component" value="Unassembled WGS sequence"/>
</dbReference>
<dbReference type="Pfam" id="PF05935">
    <property type="entry name" value="Arylsulfotrans"/>
    <property type="match status" value="1"/>
</dbReference>
<evidence type="ECO:0000313" key="3">
    <source>
        <dbReference type="Proteomes" id="UP000184203"/>
    </source>
</evidence>
<feature type="transmembrane region" description="Helical" evidence="1">
    <location>
        <begin position="395"/>
        <end position="414"/>
    </location>
</feature>
<dbReference type="EMBL" id="FRAN01000006">
    <property type="protein sequence ID" value="SHL39116.1"/>
    <property type="molecule type" value="Genomic_DNA"/>
</dbReference>
<dbReference type="InterPro" id="IPR015943">
    <property type="entry name" value="WD40/YVTN_repeat-like_dom_sf"/>
</dbReference>
<dbReference type="PANTHER" id="PTHR35340:SF5">
    <property type="entry name" value="ASST-DOMAIN-CONTAINING PROTEIN"/>
    <property type="match status" value="1"/>
</dbReference>
<accession>A0A1M7A912</accession>
<keyword evidence="1" id="KW-0472">Membrane</keyword>
<dbReference type="AlphaFoldDB" id="A0A1M7A912"/>
<evidence type="ECO:0000313" key="2">
    <source>
        <dbReference type="EMBL" id="SHL39116.1"/>
    </source>
</evidence>
<name>A0A1M7A912_HALPU</name>
<keyword evidence="3" id="KW-1185">Reference proteome</keyword>
<keyword evidence="1" id="KW-1133">Transmembrane helix</keyword>
<dbReference type="Gene3D" id="2.130.10.10">
    <property type="entry name" value="YVTN repeat-like/Quinoprotein amine dehydrogenase"/>
    <property type="match status" value="1"/>
</dbReference>
<reference evidence="3" key="1">
    <citation type="submission" date="2016-11" db="EMBL/GenBank/DDBJ databases">
        <authorList>
            <person name="Varghese N."/>
            <person name="Submissions S."/>
        </authorList>
    </citation>
    <scope>NUCLEOTIDE SEQUENCE [LARGE SCALE GENOMIC DNA]</scope>
    <source>
        <strain evidence="3">DX253</strain>
    </source>
</reference>
<dbReference type="InterPro" id="IPR053143">
    <property type="entry name" value="Arylsulfate_ST"/>
</dbReference>
<protein>
    <submittedName>
        <fullName evidence="2">Arylsulfotransferase (ASST)</fullName>
    </submittedName>
</protein>
<gene>
    <name evidence="2" type="ORF">SAMN05444342_3754</name>
</gene>